<keyword evidence="3" id="KW-1133">Transmembrane helix</keyword>
<evidence type="ECO:0000313" key="5">
    <source>
        <dbReference type="Proteomes" id="UP001652700"/>
    </source>
</evidence>
<feature type="transmembrane region" description="Helical" evidence="3">
    <location>
        <begin position="6"/>
        <end position="24"/>
    </location>
</feature>
<dbReference type="EnsemblMetazoa" id="XM_028273445.2">
    <property type="protein sequence ID" value="XP_028129246.1"/>
    <property type="gene ID" value="LOC114325383"/>
</dbReference>
<evidence type="ECO:0000313" key="6">
    <source>
        <dbReference type="RefSeq" id="XP_028129246.1"/>
    </source>
</evidence>
<keyword evidence="3" id="KW-0472">Membrane</keyword>
<evidence type="ECO:0000256" key="2">
    <source>
        <dbReference type="SAM" id="MobiDB-lite"/>
    </source>
</evidence>
<dbReference type="Proteomes" id="UP001652700">
    <property type="component" value="Unplaced"/>
</dbReference>
<dbReference type="GeneID" id="114325383"/>
<feature type="coiled-coil region" evidence="1">
    <location>
        <begin position="49"/>
        <end position="76"/>
    </location>
</feature>
<evidence type="ECO:0000256" key="3">
    <source>
        <dbReference type="SAM" id="Phobius"/>
    </source>
</evidence>
<keyword evidence="5" id="KW-1185">Reference proteome</keyword>
<sequence length="306" mass="34991">MSKYLALNFVFGVVVFFIGICKVLSIDLDDSQMLEELLNPQESQSIQVRALRRELLKKVQEALERLEDEEEYQRANEALSRWNAIPEQKRNLQSLARAGYIKTLPDEEDDSNYKRSIANLAKNGQLPKRPDEQKRGIESLARNGDLRLRRELQGLLENLNDKRHIGSLARSYDLPFNGKRSLSSLAKSGDLLKHAQYKRSPNSQETVEAGASNTISKQSPDNLQPLSEDKGAPSGESKRGKREAADYYYENGNENYSPVYQNTYDYDDLIQDLHDAYPEVGKRFLGRLPQMGKPKSTVTPKTRRYY</sequence>
<accession>A0A6P7F1P2</accession>
<feature type="compositionally biased region" description="Polar residues" evidence="2">
    <location>
        <begin position="199"/>
        <end position="225"/>
    </location>
</feature>
<dbReference type="AlphaFoldDB" id="A0A6P7F1P2"/>
<evidence type="ECO:0000313" key="4">
    <source>
        <dbReference type="EnsemblMetazoa" id="XP_028129246.1"/>
    </source>
</evidence>
<gene>
    <name evidence="6" type="primary">LOC114325383</name>
</gene>
<reference evidence="6" key="1">
    <citation type="submission" date="2025-04" db="UniProtKB">
        <authorList>
            <consortium name="RefSeq"/>
        </authorList>
    </citation>
    <scope>IDENTIFICATION</scope>
    <source>
        <tissue evidence="6">Whole insect</tissue>
    </source>
</reference>
<dbReference type="RefSeq" id="XP_028129246.1">
    <property type="nucleotide sequence ID" value="XM_028273445.1"/>
</dbReference>
<keyword evidence="1" id="KW-0175">Coiled coil</keyword>
<name>A0A6P7F1P2_DIAVI</name>
<keyword evidence="3" id="KW-0812">Transmembrane</keyword>
<feature type="region of interest" description="Disordered" evidence="2">
    <location>
        <begin position="287"/>
        <end position="306"/>
    </location>
</feature>
<reference evidence="4" key="2">
    <citation type="submission" date="2025-05" db="UniProtKB">
        <authorList>
            <consortium name="EnsemblMetazoa"/>
        </authorList>
    </citation>
    <scope>IDENTIFICATION</scope>
</reference>
<dbReference type="OrthoDB" id="6426745at2759"/>
<protein>
    <submittedName>
        <fullName evidence="6">Neuropeptide-like 1 isoform X2</fullName>
    </submittedName>
</protein>
<evidence type="ECO:0000256" key="1">
    <source>
        <dbReference type="SAM" id="Coils"/>
    </source>
</evidence>
<feature type="compositionally biased region" description="Basic and acidic residues" evidence="2">
    <location>
        <begin position="227"/>
        <end position="242"/>
    </location>
</feature>
<organism evidence="6">
    <name type="scientific">Diabrotica virgifera virgifera</name>
    <name type="common">western corn rootworm</name>
    <dbReference type="NCBI Taxonomy" id="50390"/>
    <lineage>
        <taxon>Eukaryota</taxon>
        <taxon>Metazoa</taxon>
        <taxon>Ecdysozoa</taxon>
        <taxon>Arthropoda</taxon>
        <taxon>Hexapoda</taxon>
        <taxon>Insecta</taxon>
        <taxon>Pterygota</taxon>
        <taxon>Neoptera</taxon>
        <taxon>Endopterygota</taxon>
        <taxon>Coleoptera</taxon>
        <taxon>Polyphaga</taxon>
        <taxon>Cucujiformia</taxon>
        <taxon>Chrysomeloidea</taxon>
        <taxon>Chrysomelidae</taxon>
        <taxon>Galerucinae</taxon>
        <taxon>Diabroticina</taxon>
        <taxon>Diabroticites</taxon>
        <taxon>Diabrotica</taxon>
    </lineage>
</organism>
<feature type="region of interest" description="Disordered" evidence="2">
    <location>
        <begin position="197"/>
        <end position="242"/>
    </location>
</feature>
<proteinExistence type="predicted"/>